<organism evidence="1 2">
    <name type="scientific">Dictyobacter alpinus</name>
    <dbReference type="NCBI Taxonomy" id="2014873"/>
    <lineage>
        <taxon>Bacteria</taxon>
        <taxon>Bacillati</taxon>
        <taxon>Chloroflexota</taxon>
        <taxon>Ktedonobacteria</taxon>
        <taxon>Ktedonobacterales</taxon>
        <taxon>Dictyobacteraceae</taxon>
        <taxon>Dictyobacter</taxon>
    </lineage>
</organism>
<comment type="caution">
    <text evidence="1">The sequence shown here is derived from an EMBL/GenBank/DDBJ whole genome shotgun (WGS) entry which is preliminary data.</text>
</comment>
<gene>
    <name evidence="1" type="ORF">KDA_55580</name>
</gene>
<evidence type="ECO:0008006" key="3">
    <source>
        <dbReference type="Google" id="ProtNLM"/>
    </source>
</evidence>
<accession>A0A402BFA3</accession>
<proteinExistence type="predicted"/>
<dbReference type="InterPro" id="IPR009351">
    <property type="entry name" value="AlkZ-like"/>
</dbReference>
<dbReference type="AlphaFoldDB" id="A0A402BFA3"/>
<evidence type="ECO:0000313" key="2">
    <source>
        <dbReference type="Proteomes" id="UP000287171"/>
    </source>
</evidence>
<dbReference type="Pfam" id="PF06224">
    <property type="entry name" value="AlkZ-like"/>
    <property type="match status" value="1"/>
</dbReference>
<dbReference type="OrthoDB" id="9787207at2"/>
<sequence>MLTIDIDIARRFILGKQGLWPGRRWRGIEGTEQAMREMEYVQLDPLQIIARSQDIMLHSRVLDYTPGMWEDVTYQQRKFFDWGNWLAVRAMDELPYWRVVMRRERDNGLQRHAIEHAEAIIEMRAILRERGVVSNRDFAMATRTRTQSYRGRKDSALALYYLWCTGEVMTHHRERFERVYALTETVAPPHLLRESSEDEADRFLLKKDISFGGLSRIVRTSDSFRRGDPASAAKKMLGAMLADGDIIEVKIEGWKMVHYALGSDAALLHDLSAGRVPEAWTPLETTTTDEVVFLAPLDHVSARGRAKVVFDFNYIWEVYKPEHQRKYGYYTLPILWGDRLVARFDSKLDRTTNTFVILGLWLEDEALGNNEAFAQALARGFARFVRFLGANTLDATAIREPLLRQYTHALTNA</sequence>
<dbReference type="RefSeq" id="WP_126630236.1">
    <property type="nucleotide sequence ID" value="NZ_BIFT01000002.1"/>
</dbReference>
<protein>
    <recommendedName>
        <fullName evidence="3">Winged helix-turn-helix domain-containing protein</fullName>
    </recommendedName>
</protein>
<reference evidence="2" key="1">
    <citation type="submission" date="2018-12" db="EMBL/GenBank/DDBJ databases">
        <title>Tengunoibacter tsumagoiensis gen. nov., sp. nov., Dictyobacter kobayashii sp. nov., D. alpinus sp. nov., and D. joshuensis sp. nov. and description of Dictyobacteraceae fam. nov. within the order Ktedonobacterales isolated from Tengu-no-mugimeshi.</title>
        <authorList>
            <person name="Wang C.M."/>
            <person name="Zheng Y."/>
            <person name="Sakai Y."/>
            <person name="Toyoda A."/>
            <person name="Minakuchi Y."/>
            <person name="Abe K."/>
            <person name="Yokota A."/>
            <person name="Yabe S."/>
        </authorList>
    </citation>
    <scope>NUCLEOTIDE SEQUENCE [LARGE SCALE GENOMIC DNA]</scope>
    <source>
        <strain evidence="2">Uno16</strain>
    </source>
</reference>
<evidence type="ECO:0000313" key="1">
    <source>
        <dbReference type="EMBL" id="GCE30074.1"/>
    </source>
</evidence>
<dbReference type="Proteomes" id="UP000287171">
    <property type="component" value="Unassembled WGS sequence"/>
</dbReference>
<dbReference type="PANTHER" id="PTHR30528">
    <property type="entry name" value="CYTOPLASMIC PROTEIN"/>
    <property type="match status" value="1"/>
</dbReference>
<name>A0A402BFA3_9CHLR</name>
<dbReference type="PANTHER" id="PTHR30528:SF0">
    <property type="entry name" value="CYTOPLASMIC PROTEIN"/>
    <property type="match status" value="1"/>
</dbReference>
<keyword evidence="2" id="KW-1185">Reference proteome</keyword>
<dbReference type="EMBL" id="BIFT01000002">
    <property type="protein sequence ID" value="GCE30074.1"/>
    <property type="molecule type" value="Genomic_DNA"/>
</dbReference>